<evidence type="ECO:0000259" key="1">
    <source>
        <dbReference type="Pfam" id="PF10988"/>
    </source>
</evidence>
<dbReference type="RefSeq" id="WP_344940207.1">
    <property type="nucleotide sequence ID" value="NZ_BAABDC010000001.1"/>
</dbReference>
<protein>
    <recommendedName>
        <fullName evidence="1">Putative auto-transporter adhesin head GIN domain-containing protein</fullName>
    </recommendedName>
</protein>
<dbReference type="Proteomes" id="UP001501468">
    <property type="component" value="Unassembled WGS sequence"/>
</dbReference>
<dbReference type="InterPro" id="IPR021255">
    <property type="entry name" value="DUF2807"/>
</dbReference>
<dbReference type="Gene3D" id="2.160.20.120">
    <property type="match status" value="2"/>
</dbReference>
<proteinExistence type="predicted"/>
<dbReference type="PROSITE" id="PS51257">
    <property type="entry name" value="PROKAR_LIPOPROTEIN"/>
    <property type="match status" value="1"/>
</dbReference>
<feature type="domain" description="Putative auto-transporter adhesin head GIN" evidence="1">
    <location>
        <begin position="54"/>
        <end position="209"/>
    </location>
</feature>
<keyword evidence="3" id="KW-1185">Reference proteome</keyword>
<gene>
    <name evidence="2" type="ORF">GCM10022399_01860</name>
</gene>
<name>A0ABP7CJ05_9MICO</name>
<evidence type="ECO:0000313" key="3">
    <source>
        <dbReference type="Proteomes" id="UP001501468"/>
    </source>
</evidence>
<dbReference type="Pfam" id="PF10988">
    <property type="entry name" value="DUF2807"/>
    <property type="match status" value="1"/>
</dbReference>
<evidence type="ECO:0000313" key="2">
    <source>
        <dbReference type="EMBL" id="GAA3689818.1"/>
    </source>
</evidence>
<sequence length="229" mass="22392">MTSRTRLRLDRRRPFGLALAAGVVVLVTACNVGSTGGMVVGSGDVGSETRSVAPFTEVSAGAGIQLQLATGPQSVVVTAQPNITAITRTDVSGSRLTVDTTRGYVTAQGLIVKISVPDLTAVELSGGASASGSAGTTKDLTIQMSGGARATLAGTTGNLTLTASGGALPDLGGLRATNATVDLSGGVVGSVAVSGTLKGSASGGVVLTLTRQPASTQVETSGGAVLRNP</sequence>
<accession>A0ABP7CJ05</accession>
<reference evidence="3" key="1">
    <citation type="journal article" date="2019" name="Int. J. Syst. Evol. Microbiol.">
        <title>The Global Catalogue of Microorganisms (GCM) 10K type strain sequencing project: providing services to taxonomists for standard genome sequencing and annotation.</title>
        <authorList>
            <consortium name="The Broad Institute Genomics Platform"/>
            <consortium name="The Broad Institute Genome Sequencing Center for Infectious Disease"/>
            <person name="Wu L."/>
            <person name="Ma J."/>
        </authorList>
    </citation>
    <scope>NUCLEOTIDE SEQUENCE [LARGE SCALE GENOMIC DNA]</scope>
    <source>
        <strain evidence="3">JCM 17125</strain>
    </source>
</reference>
<comment type="caution">
    <text evidence="2">The sequence shown here is derived from an EMBL/GenBank/DDBJ whole genome shotgun (WGS) entry which is preliminary data.</text>
</comment>
<organism evidence="2 3">
    <name type="scientific">Terrabacter ginsenosidimutans</name>
    <dbReference type="NCBI Taxonomy" id="490575"/>
    <lineage>
        <taxon>Bacteria</taxon>
        <taxon>Bacillati</taxon>
        <taxon>Actinomycetota</taxon>
        <taxon>Actinomycetes</taxon>
        <taxon>Micrococcales</taxon>
        <taxon>Intrasporangiaceae</taxon>
        <taxon>Terrabacter</taxon>
    </lineage>
</organism>
<dbReference type="EMBL" id="BAABDC010000001">
    <property type="protein sequence ID" value="GAA3689818.1"/>
    <property type="molecule type" value="Genomic_DNA"/>
</dbReference>